<dbReference type="PANTHER" id="PTHR34107:SF7">
    <property type="entry name" value="SLR2092 PROTEIN"/>
    <property type="match status" value="1"/>
</dbReference>
<protein>
    <submittedName>
        <fullName evidence="2">Uma2 family endonuclease</fullName>
    </submittedName>
</protein>
<keyword evidence="2" id="KW-0378">Hydrolase</keyword>
<organism evidence="2 3">
    <name type="scientific">Salmonirosea aquatica</name>
    <dbReference type="NCBI Taxonomy" id="2654236"/>
    <lineage>
        <taxon>Bacteria</taxon>
        <taxon>Pseudomonadati</taxon>
        <taxon>Bacteroidota</taxon>
        <taxon>Cytophagia</taxon>
        <taxon>Cytophagales</taxon>
        <taxon>Spirosomataceae</taxon>
        <taxon>Salmonirosea</taxon>
    </lineage>
</organism>
<dbReference type="Pfam" id="PF05685">
    <property type="entry name" value="Uma2"/>
    <property type="match status" value="1"/>
</dbReference>
<proteinExistence type="predicted"/>
<name>A0A7C9FZ50_9BACT</name>
<evidence type="ECO:0000313" key="2">
    <source>
        <dbReference type="EMBL" id="MPR35533.1"/>
    </source>
</evidence>
<dbReference type="AlphaFoldDB" id="A0A7C9FZ50"/>
<feature type="domain" description="Putative restriction endonuclease" evidence="1">
    <location>
        <begin position="18"/>
        <end position="187"/>
    </location>
</feature>
<evidence type="ECO:0000313" key="3">
    <source>
        <dbReference type="Proteomes" id="UP000479293"/>
    </source>
</evidence>
<dbReference type="InterPro" id="IPR011335">
    <property type="entry name" value="Restrct_endonuc-II-like"/>
</dbReference>
<comment type="caution">
    <text evidence="2">The sequence shown here is derived from an EMBL/GenBank/DDBJ whole genome shotgun (WGS) entry which is preliminary data.</text>
</comment>
<dbReference type="InterPro" id="IPR012296">
    <property type="entry name" value="Nuclease_put_TT1808"/>
</dbReference>
<gene>
    <name evidence="2" type="ORF">GBK04_19810</name>
</gene>
<dbReference type="CDD" id="cd06260">
    <property type="entry name" value="DUF820-like"/>
    <property type="match status" value="1"/>
</dbReference>
<accession>A0A7C9FZ50</accession>
<keyword evidence="3" id="KW-1185">Reference proteome</keyword>
<dbReference type="EMBL" id="WHLY01000002">
    <property type="protein sequence ID" value="MPR35533.1"/>
    <property type="molecule type" value="Genomic_DNA"/>
</dbReference>
<dbReference type="InterPro" id="IPR008538">
    <property type="entry name" value="Uma2"/>
</dbReference>
<dbReference type="GO" id="GO:0004519">
    <property type="term" value="F:endonuclease activity"/>
    <property type="evidence" value="ECO:0007669"/>
    <property type="project" value="UniProtKB-KW"/>
</dbReference>
<reference evidence="2 3" key="1">
    <citation type="submission" date="2019-10" db="EMBL/GenBank/DDBJ databases">
        <title>Draft Genome Sequence of Cytophagaceae sp. SJW1-29.</title>
        <authorList>
            <person name="Choi A."/>
        </authorList>
    </citation>
    <scope>NUCLEOTIDE SEQUENCE [LARGE SCALE GENOMIC DNA]</scope>
    <source>
        <strain evidence="2 3">SJW1-29</strain>
    </source>
</reference>
<dbReference type="SUPFAM" id="SSF52980">
    <property type="entry name" value="Restriction endonuclease-like"/>
    <property type="match status" value="1"/>
</dbReference>
<evidence type="ECO:0000259" key="1">
    <source>
        <dbReference type="Pfam" id="PF05685"/>
    </source>
</evidence>
<keyword evidence="2" id="KW-0540">Nuclease</keyword>
<dbReference type="RefSeq" id="WP_152762673.1">
    <property type="nucleotide sequence ID" value="NZ_WHLY01000002.1"/>
</dbReference>
<keyword evidence="2" id="KW-0255">Endonuclease</keyword>
<dbReference type="Proteomes" id="UP000479293">
    <property type="component" value="Unassembled WGS sequence"/>
</dbReference>
<dbReference type="Gene3D" id="3.90.1570.10">
    <property type="entry name" value="tt1808, chain A"/>
    <property type="match status" value="1"/>
</dbReference>
<dbReference type="PANTHER" id="PTHR34107">
    <property type="entry name" value="SLL0198 PROTEIN-RELATED"/>
    <property type="match status" value="1"/>
</dbReference>
<sequence>MVLENGFLLKTVDGMTEEMFFDLCQANSELRMERDQYGNIIIMSPTGMSTGNFNAEFGGQIWLWNRQSKLGYVFESSAGYTLPNGAVRSPDVSWIAKERWESIPEDDRKVFTHTYPDFAVEIRSETDRLKDLKAKMEEYRVNGCRLGWLIDRQGQAAHIYRADGTTEIMRGKSLKLSGEDVLPGLVVEIEL</sequence>